<dbReference type="RefSeq" id="WP_248358330.1">
    <property type="nucleotide sequence ID" value="NZ_AP025591.1"/>
</dbReference>
<name>A0ABM7WQ88_9BACT</name>
<dbReference type="Proteomes" id="UP001162891">
    <property type="component" value="Chromosome"/>
</dbReference>
<organism evidence="2 3">
    <name type="scientific">Anaeromyxobacter oryzae</name>
    <dbReference type="NCBI Taxonomy" id="2918170"/>
    <lineage>
        <taxon>Bacteria</taxon>
        <taxon>Pseudomonadati</taxon>
        <taxon>Myxococcota</taxon>
        <taxon>Myxococcia</taxon>
        <taxon>Myxococcales</taxon>
        <taxon>Cystobacterineae</taxon>
        <taxon>Anaeromyxobacteraceae</taxon>
        <taxon>Anaeromyxobacter</taxon>
    </lineage>
</organism>
<dbReference type="EMBL" id="AP025591">
    <property type="protein sequence ID" value="BDG01625.1"/>
    <property type="molecule type" value="Genomic_DNA"/>
</dbReference>
<evidence type="ECO:0000259" key="1">
    <source>
        <dbReference type="PROSITE" id="PS50851"/>
    </source>
</evidence>
<feature type="domain" description="CheW-like" evidence="1">
    <location>
        <begin position="149"/>
        <end position="257"/>
    </location>
</feature>
<reference evidence="3" key="1">
    <citation type="journal article" date="2022" name="Int. J. Syst. Evol. Microbiol.">
        <title>Anaeromyxobacter oryzae sp. nov., Anaeromyxobacter diazotrophicus sp. nov. and Anaeromyxobacter paludicola sp. nov., isolated from paddy soils.</title>
        <authorList>
            <person name="Itoh H."/>
            <person name="Xu Z."/>
            <person name="Mise K."/>
            <person name="Masuda Y."/>
            <person name="Ushijima N."/>
            <person name="Hayakawa C."/>
            <person name="Shiratori Y."/>
            <person name="Senoo K."/>
        </authorList>
    </citation>
    <scope>NUCLEOTIDE SEQUENCE [LARGE SCALE GENOMIC DNA]</scope>
    <source>
        <strain evidence="3">Red232</strain>
    </source>
</reference>
<dbReference type="SUPFAM" id="SSF50341">
    <property type="entry name" value="CheW-like"/>
    <property type="match status" value="2"/>
</dbReference>
<dbReference type="Pfam" id="PF01584">
    <property type="entry name" value="CheW"/>
    <property type="match status" value="2"/>
</dbReference>
<dbReference type="PROSITE" id="PS50851">
    <property type="entry name" value="CHEW"/>
    <property type="match status" value="1"/>
</dbReference>
<dbReference type="InterPro" id="IPR002545">
    <property type="entry name" value="CheW-lke_dom"/>
</dbReference>
<proteinExistence type="predicted"/>
<dbReference type="InterPro" id="IPR036061">
    <property type="entry name" value="CheW-like_dom_sf"/>
</dbReference>
<keyword evidence="3" id="KW-1185">Reference proteome</keyword>
<evidence type="ECO:0000313" key="2">
    <source>
        <dbReference type="EMBL" id="BDG01625.1"/>
    </source>
</evidence>
<sequence length="257" mass="26307">MESLPAERKALLFSAGGVRLALRLAHLREILSVPGDAGEIQARGEAVPTAFVSTVLGLPGGPSPYALLTEGSPRIALRVEALHGIVDLAEAEFFQLPARTPLPQPAPFSGAVVARGSVALELAVGTLGFAPLEPAEEAPEPPQGLGAVADRELRFARAGLVYAVPLSVLVQVLEDPPLAPVPLTPPSHRGLLYHGRALHPVVDLAALYGEPAPGPGRTVLLVDAGGAGVGVVADRVLGVGEGGPDVIRPPWDGLFGG</sequence>
<gene>
    <name evidence="2" type="ORF">AMOR_06210</name>
</gene>
<dbReference type="Gene3D" id="2.40.50.180">
    <property type="entry name" value="CheA-289, Domain 4"/>
    <property type="match status" value="1"/>
</dbReference>
<dbReference type="Gene3D" id="2.30.30.40">
    <property type="entry name" value="SH3 Domains"/>
    <property type="match status" value="1"/>
</dbReference>
<accession>A0ABM7WQ88</accession>
<dbReference type="SMART" id="SM00260">
    <property type="entry name" value="CheW"/>
    <property type="match status" value="1"/>
</dbReference>
<protein>
    <recommendedName>
        <fullName evidence="1">CheW-like domain-containing protein</fullName>
    </recommendedName>
</protein>
<evidence type="ECO:0000313" key="3">
    <source>
        <dbReference type="Proteomes" id="UP001162891"/>
    </source>
</evidence>